<dbReference type="Pfam" id="PF00271">
    <property type="entry name" value="Helicase_C"/>
    <property type="match status" value="1"/>
</dbReference>
<gene>
    <name evidence="14" type="ORF">S7711_05567</name>
</gene>
<dbReference type="GO" id="GO:0000724">
    <property type="term" value="P:double-strand break repair via homologous recombination"/>
    <property type="evidence" value="ECO:0007669"/>
    <property type="project" value="TreeGrafter"/>
</dbReference>
<dbReference type="OrthoDB" id="423559at2759"/>
<protein>
    <recommendedName>
        <fullName evidence="16">RING-type domain-containing protein</fullName>
    </recommendedName>
</protein>
<feature type="region of interest" description="Disordered" evidence="10">
    <location>
        <begin position="83"/>
        <end position="162"/>
    </location>
</feature>
<evidence type="ECO:0000256" key="7">
    <source>
        <dbReference type="ARBA" id="ARBA00022833"/>
    </source>
</evidence>
<dbReference type="SMART" id="SM00184">
    <property type="entry name" value="RING"/>
    <property type="match status" value="1"/>
</dbReference>
<keyword evidence="4 9" id="KW-0863">Zinc-finger</keyword>
<dbReference type="PROSITE" id="PS50089">
    <property type="entry name" value="ZF_RING_2"/>
    <property type="match status" value="1"/>
</dbReference>
<dbReference type="GO" id="GO:0005634">
    <property type="term" value="C:nucleus"/>
    <property type="evidence" value="ECO:0007669"/>
    <property type="project" value="TreeGrafter"/>
</dbReference>
<dbReference type="InterPro" id="IPR049730">
    <property type="entry name" value="SNF2/RAD54-like_C"/>
</dbReference>
<feature type="compositionally biased region" description="Acidic residues" evidence="10">
    <location>
        <begin position="912"/>
        <end position="932"/>
    </location>
</feature>
<evidence type="ECO:0008006" key="16">
    <source>
        <dbReference type="Google" id="ProtNLM"/>
    </source>
</evidence>
<feature type="compositionally biased region" description="Acidic residues" evidence="10">
    <location>
        <begin position="944"/>
        <end position="953"/>
    </location>
</feature>
<dbReference type="EMBL" id="KL648688">
    <property type="protein sequence ID" value="KEY65737.1"/>
    <property type="molecule type" value="Genomic_DNA"/>
</dbReference>
<dbReference type="InterPro" id="IPR038718">
    <property type="entry name" value="SNF2-like_sf"/>
</dbReference>
<dbReference type="PANTHER" id="PTHR45626:SF16">
    <property type="entry name" value="ATP-DEPENDENT HELICASE ULS1"/>
    <property type="match status" value="1"/>
</dbReference>
<dbReference type="GO" id="GO:0005524">
    <property type="term" value="F:ATP binding"/>
    <property type="evidence" value="ECO:0007669"/>
    <property type="project" value="UniProtKB-KW"/>
</dbReference>
<dbReference type="Gene3D" id="3.30.40.10">
    <property type="entry name" value="Zinc/RING finger domain, C3HC4 (zinc finger)"/>
    <property type="match status" value="1"/>
</dbReference>
<evidence type="ECO:0000259" key="11">
    <source>
        <dbReference type="PROSITE" id="PS50089"/>
    </source>
</evidence>
<feature type="region of interest" description="Disordered" evidence="10">
    <location>
        <begin position="259"/>
        <end position="340"/>
    </location>
</feature>
<dbReference type="PROSITE" id="PS51192">
    <property type="entry name" value="HELICASE_ATP_BIND_1"/>
    <property type="match status" value="1"/>
</dbReference>
<dbReference type="SMART" id="SM00490">
    <property type="entry name" value="HELICc"/>
    <property type="match status" value="1"/>
</dbReference>
<feature type="domain" description="RING-type" evidence="11">
    <location>
        <begin position="828"/>
        <end position="880"/>
    </location>
</feature>
<dbReference type="GO" id="GO:0008094">
    <property type="term" value="F:ATP-dependent activity, acting on DNA"/>
    <property type="evidence" value="ECO:0007669"/>
    <property type="project" value="TreeGrafter"/>
</dbReference>
<keyword evidence="2" id="KW-0479">Metal-binding</keyword>
<dbReference type="SUPFAM" id="SSF57850">
    <property type="entry name" value="RING/U-box"/>
    <property type="match status" value="1"/>
</dbReference>
<dbReference type="InterPro" id="IPR014001">
    <property type="entry name" value="Helicase_ATP-bd"/>
</dbReference>
<feature type="compositionally biased region" description="Polar residues" evidence="10">
    <location>
        <begin position="291"/>
        <end position="306"/>
    </location>
</feature>
<dbReference type="PROSITE" id="PS51194">
    <property type="entry name" value="HELICASE_CTER"/>
    <property type="match status" value="1"/>
</dbReference>
<feature type="region of interest" description="Disordered" evidence="10">
    <location>
        <begin position="905"/>
        <end position="1001"/>
    </location>
</feature>
<reference evidence="14 15" key="1">
    <citation type="journal article" date="2014" name="BMC Genomics">
        <title>Comparative genome sequencing reveals chemotype-specific gene clusters in the toxigenic black mold Stachybotrys.</title>
        <authorList>
            <person name="Semeiks J."/>
            <person name="Borek D."/>
            <person name="Otwinowski Z."/>
            <person name="Grishin N.V."/>
        </authorList>
    </citation>
    <scope>NUCLEOTIDE SEQUENCE [LARGE SCALE GENOMIC DNA]</scope>
    <source>
        <strain evidence="15">CBS 109288 / IBT 7711</strain>
    </source>
</reference>
<dbReference type="InterPro" id="IPR001841">
    <property type="entry name" value="Znf_RING"/>
</dbReference>
<dbReference type="GO" id="GO:0016787">
    <property type="term" value="F:hydrolase activity"/>
    <property type="evidence" value="ECO:0007669"/>
    <property type="project" value="UniProtKB-KW"/>
</dbReference>
<dbReference type="Pfam" id="PF00097">
    <property type="entry name" value="zf-C3HC4"/>
    <property type="match status" value="1"/>
</dbReference>
<dbReference type="GO" id="GO:0004386">
    <property type="term" value="F:helicase activity"/>
    <property type="evidence" value="ECO:0007669"/>
    <property type="project" value="UniProtKB-KW"/>
</dbReference>
<dbReference type="SMART" id="SM00487">
    <property type="entry name" value="DEXDc"/>
    <property type="match status" value="1"/>
</dbReference>
<keyword evidence="15" id="KW-1185">Reference proteome</keyword>
<keyword evidence="8" id="KW-0067">ATP-binding</keyword>
<dbReference type="GO" id="GO:0005737">
    <property type="term" value="C:cytoplasm"/>
    <property type="evidence" value="ECO:0007669"/>
    <property type="project" value="TreeGrafter"/>
</dbReference>
<evidence type="ECO:0000256" key="1">
    <source>
        <dbReference type="ARBA" id="ARBA00007025"/>
    </source>
</evidence>
<dbReference type="InterPro" id="IPR013083">
    <property type="entry name" value="Znf_RING/FYVE/PHD"/>
</dbReference>
<proteinExistence type="inferred from homology"/>
<feature type="domain" description="Helicase ATP-binding" evidence="12">
    <location>
        <begin position="482"/>
        <end position="672"/>
    </location>
</feature>
<evidence type="ECO:0000256" key="6">
    <source>
        <dbReference type="ARBA" id="ARBA00022806"/>
    </source>
</evidence>
<dbReference type="InterPro" id="IPR000330">
    <property type="entry name" value="SNF2_N"/>
</dbReference>
<dbReference type="PANTHER" id="PTHR45626">
    <property type="entry name" value="TRANSCRIPTION TERMINATION FACTOR 2-RELATED"/>
    <property type="match status" value="1"/>
</dbReference>
<sequence>MSEWRQLSASDSTEDITEELTIQEIILKSLEGEQFDGIEVERTEATQEIQRLKALLTARNAHPHNPHPGEGGRLSRHATVNETANYSPSHRGSSRAAGPSSLAGMATPSRRSDVWSSPARSLPSRKREFRTTHLDSGEGASKSRRTSPTPTARHYGSPFGNEIDDLDIIDLTGDDIHHDSNFVARQMLELQRSEQERRDRDLALQLSRQDAAPAASAAPATPSSQEPQVNAFTRLMSSQPDPVPFHQYSGMADPFQQATSLANDQGDPSSSSSRSQPMPGAYDPSWDQPFRNAQPSASQHLSSGQRAGSHMPFYTPGLPNSNSPFGTPDHPGMGGGQFFPSPVPSTNSTPGLASSPGFGHLPYRYPGGLPHRGFSRPSIQDPSGVGMPGVPQSPLSLGNIIQRTSMFDYASGMDYDGNPLPPRLMNCLDDTNPRLTEKELDDLLTNIRPDMEISQVDRGNTPAGLRNTLYPHQELALTWMKKMEEGTNKGGILADDMGLGKTITTLSLMLARPAPLKSRPKTNLIIAPLALVRQWEEEIHKKTKITHKLSVFIYHNKKATTDELLLHDVVLTTYGTIATELKRLEKFLKDNEGREIDFNDRTLTLRCPLLHPKKASFYRVILDEAQCIKNRDTQTAKACHKLKATHRWCLTGTPMMNGVLELHSLVCFLKIKPYCHWEQFRSTFGALFGRRGDPKHVAMSRLRALLKAIMLRRKKDSKLDGKPILNLPPKSEEIIIAGFSPEERQKYATLEENSQKKFNNMVEKGTVGKNYSSLLVLLLRLRQSCCHPYLTLDAEEAAAVVTEDLRKIVKGLDSSTVQRIKDIEAFECPICQDAVQCPSFFVPCGHDTCQQCLARIVDSAANDNLREGNESSKAKCPLCRGLFDPKQCFTYDTFREIHMPETVAKSERDVDIGDDASSDGDSDSVYESDDEADHLGNLRGFIVPDDDEEEFPDDPTTVAPRAKVEPNLENGTFMDPPKSNAKQQRRRRKKKTKENHEGKKEEIRGSKLKALRKESYKSHDAFKKYMRYLRKTFVPSAKVTACMKLLHDIQEADKHDAQPGGKIIVFSQWTLYLDMLEVAMWHDKFSQPVRYDGSMSGEERFDAARRFRDDKRVKVMLVSLRAGNAGLNLTSASRVIIMDPFWNPYVEMQAVDRAHRIGQERPVKVYRILTEGTVEDRIIELQEKKKSMVEAALDEKESMKIGRLGVNELKFLFNSSR</sequence>
<comment type="similarity">
    <text evidence="1">Belongs to the SNF2/RAD54 helicase family.</text>
</comment>
<feature type="compositionally biased region" description="Basic and acidic residues" evidence="10">
    <location>
        <begin position="125"/>
        <end position="136"/>
    </location>
</feature>
<evidence type="ECO:0000256" key="2">
    <source>
        <dbReference type="ARBA" id="ARBA00022723"/>
    </source>
</evidence>
<evidence type="ECO:0000256" key="10">
    <source>
        <dbReference type="SAM" id="MobiDB-lite"/>
    </source>
</evidence>
<evidence type="ECO:0000259" key="13">
    <source>
        <dbReference type="PROSITE" id="PS51194"/>
    </source>
</evidence>
<evidence type="ECO:0000313" key="15">
    <source>
        <dbReference type="Proteomes" id="UP000028045"/>
    </source>
</evidence>
<evidence type="ECO:0000256" key="9">
    <source>
        <dbReference type="PROSITE-ProRule" id="PRU00175"/>
    </source>
</evidence>
<dbReference type="CDD" id="cd16449">
    <property type="entry name" value="RING-HC"/>
    <property type="match status" value="1"/>
</dbReference>
<accession>A0A084AKA8</accession>
<evidence type="ECO:0000313" key="14">
    <source>
        <dbReference type="EMBL" id="KEY65737.1"/>
    </source>
</evidence>
<dbReference type="CDD" id="cd18793">
    <property type="entry name" value="SF2_C_SNF"/>
    <property type="match status" value="1"/>
</dbReference>
<dbReference type="Proteomes" id="UP000028045">
    <property type="component" value="Unassembled WGS sequence"/>
</dbReference>
<dbReference type="InterPro" id="IPR050628">
    <property type="entry name" value="SNF2_RAD54_helicase_TF"/>
</dbReference>
<dbReference type="CDD" id="cd18008">
    <property type="entry name" value="DEXDc_SHPRH-like"/>
    <property type="match status" value="1"/>
</dbReference>
<organism evidence="14 15">
    <name type="scientific">Stachybotrys chartarum (strain CBS 109288 / IBT 7711)</name>
    <name type="common">Toxic black mold</name>
    <name type="synonym">Stilbospora chartarum</name>
    <dbReference type="NCBI Taxonomy" id="1280523"/>
    <lineage>
        <taxon>Eukaryota</taxon>
        <taxon>Fungi</taxon>
        <taxon>Dikarya</taxon>
        <taxon>Ascomycota</taxon>
        <taxon>Pezizomycotina</taxon>
        <taxon>Sordariomycetes</taxon>
        <taxon>Hypocreomycetidae</taxon>
        <taxon>Hypocreales</taxon>
        <taxon>Stachybotryaceae</taxon>
        <taxon>Stachybotrys</taxon>
    </lineage>
</organism>
<feature type="domain" description="Helicase C-terminal" evidence="13">
    <location>
        <begin position="1041"/>
        <end position="1205"/>
    </location>
</feature>
<dbReference type="InterPro" id="IPR001650">
    <property type="entry name" value="Helicase_C-like"/>
</dbReference>
<keyword evidence="7" id="KW-0862">Zinc</keyword>
<evidence type="ECO:0000256" key="4">
    <source>
        <dbReference type="ARBA" id="ARBA00022771"/>
    </source>
</evidence>
<dbReference type="SUPFAM" id="SSF52540">
    <property type="entry name" value="P-loop containing nucleoside triphosphate hydrolases"/>
    <property type="match status" value="2"/>
</dbReference>
<dbReference type="Pfam" id="PF00176">
    <property type="entry name" value="SNF2-rel_dom"/>
    <property type="match status" value="1"/>
</dbReference>
<evidence type="ECO:0000256" key="3">
    <source>
        <dbReference type="ARBA" id="ARBA00022741"/>
    </source>
</evidence>
<name>A0A084AKA8_STACB</name>
<feature type="compositionally biased region" description="Basic residues" evidence="10">
    <location>
        <begin position="983"/>
        <end position="993"/>
    </location>
</feature>
<dbReference type="AlphaFoldDB" id="A0A084AKA8"/>
<evidence type="ECO:0000259" key="12">
    <source>
        <dbReference type="PROSITE" id="PS51192"/>
    </source>
</evidence>
<evidence type="ECO:0000256" key="8">
    <source>
        <dbReference type="ARBA" id="ARBA00022840"/>
    </source>
</evidence>
<keyword evidence="6" id="KW-0347">Helicase</keyword>
<dbReference type="HOGENOM" id="CLU_000315_2_0_1"/>
<dbReference type="InterPro" id="IPR027417">
    <property type="entry name" value="P-loop_NTPase"/>
</dbReference>
<evidence type="ECO:0000256" key="5">
    <source>
        <dbReference type="ARBA" id="ARBA00022801"/>
    </source>
</evidence>
<dbReference type="InterPro" id="IPR018957">
    <property type="entry name" value="Znf_C3HC4_RING-type"/>
</dbReference>
<keyword evidence="3" id="KW-0547">Nucleotide-binding</keyword>
<dbReference type="GO" id="GO:0008270">
    <property type="term" value="F:zinc ion binding"/>
    <property type="evidence" value="ECO:0007669"/>
    <property type="project" value="UniProtKB-KW"/>
</dbReference>
<dbReference type="Gene3D" id="3.40.50.10810">
    <property type="entry name" value="Tandem AAA-ATPase domain"/>
    <property type="match status" value="1"/>
</dbReference>
<keyword evidence="5" id="KW-0378">Hydrolase</keyword>
<dbReference type="Gene3D" id="3.40.50.300">
    <property type="entry name" value="P-loop containing nucleotide triphosphate hydrolases"/>
    <property type="match status" value="2"/>
</dbReference>
<feature type="compositionally biased region" description="Polar residues" evidence="10">
    <location>
        <begin position="259"/>
        <end position="268"/>
    </location>
</feature>